<evidence type="ECO:0000256" key="1">
    <source>
        <dbReference type="ARBA" id="ARBA00009477"/>
    </source>
</evidence>
<dbReference type="Gene3D" id="1.10.287.470">
    <property type="entry name" value="Helix hairpin bin"/>
    <property type="match status" value="1"/>
</dbReference>
<gene>
    <name evidence="5" type="ORF">H8K26_09700</name>
</gene>
<protein>
    <submittedName>
        <fullName evidence="5">Efflux RND transporter periplasmic adaptor subunit</fullName>
    </submittedName>
</protein>
<dbReference type="Pfam" id="PF25954">
    <property type="entry name" value="Beta-barrel_RND_2"/>
    <property type="match status" value="1"/>
</dbReference>
<dbReference type="PROSITE" id="PS51257">
    <property type="entry name" value="PROKAR_LIPOPROTEIN"/>
    <property type="match status" value="1"/>
</dbReference>
<keyword evidence="6" id="KW-1185">Reference proteome</keyword>
<name>A0ABR6XFM5_9BURK</name>
<evidence type="ECO:0000313" key="6">
    <source>
        <dbReference type="Proteomes" id="UP000637632"/>
    </source>
</evidence>
<evidence type="ECO:0000313" key="5">
    <source>
        <dbReference type="EMBL" id="MBC3811715.1"/>
    </source>
</evidence>
<dbReference type="SUPFAM" id="SSF111369">
    <property type="entry name" value="HlyD-like secretion proteins"/>
    <property type="match status" value="1"/>
</dbReference>
<organism evidence="5 6">
    <name type="scientific">Undibacterium aquatile</name>
    <dbReference type="NCBI Taxonomy" id="1537398"/>
    <lineage>
        <taxon>Bacteria</taxon>
        <taxon>Pseudomonadati</taxon>
        <taxon>Pseudomonadota</taxon>
        <taxon>Betaproteobacteria</taxon>
        <taxon>Burkholderiales</taxon>
        <taxon>Oxalobacteraceae</taxon>
        <taxon>Undibacterium</taxon>
    </lineage>
</organism>
<feature type="domain" description="YknX-like C-terminal permuted SH3-like" evidence="4">
    <location>
        <begin position="296"/>
        <end position="364"/>
    </location>
</feature>
<comment type="similarity">
    <text evidence="1">Belongs to the membrane fusion protein (MFP) (TC 8.A.1) family.</text>
</comment>
<dbReference type="Proteomes" id="UP000637632">
    <property type="component" value="Unassembled WGS sequence"/>
</dbReference>
<dbReference type="Pfam" id="PF25989">
    <property type="entry name" value="YknX_C"/>
    <property type="match status" value="1"/>
</dbReference>
<dbReference type="InterPro" id="IPR006143">
    <property type="entry name" value="RND_pump_MFP"/>
</dbReference>
<dbReference type="InterPro" id="IPR058792">
    <property type="entry name" value="Beta-barrel_RND_2"/>
</dbReference>
<dbReference type="NCBIfam" id="TIGR01730">
    <property type="entry name" value="RND_mfp"/>
    <property type="match status" value="1"/>
</dbReference>
<dbReference type="Gene3D" id="2.40.420.20">
    <property type="match status" value="1"/>
</dbReference>
<feature type="domain" description="CzcB-like barrel-sandwich hybrid" evidence="3">
    <location>
        <begin position="71"/>
        <end position="210"/>
    </location>
</feature>
<accession>A0ABR6XFM5</accession>
<dbReference type="PANTHER" id="PTHR30469:SF15">
    <property type="entry name" value="HLYD FAMILY OF SECRETION PROTEINS"/>
    <property type="match status" value="1"/>
</dbReference>
<dbReference type="InterPro" id="IPR058647">
    <property type="entry name" value="BSH_CzcB-like"/>
</dbReference>
<feature type="domain" description="CusB-like beta-barrel" evidence="2">
    <location>
        <begin position="225"/>
        <end position="289"/>
    </location>
</feature>
<reference evidence="5 6" key="1">
    <citation type="submission" date="2020-08" db="EMBL/GenBank/DDBJ databases">
        <title>Novel species isolated from subtropical streams in China.</title>
        <authorList>
            <person name="Lu H."/>
        </authorList>
    </citation>
    <scope>NUCLEOTIDE SEQUENCE [LARGE SCALE GENOMIC DNA]</scope>
    <source>
        <strain evidence="5 6">CCTCC AB 2015119</strain>
    </source>
</reference>
<evidence type="ECO:0000259" key="3">
    <source>
        <dbReference type="Pfam" id="PF25973"/>
    </source>
</evidence>
<dbReference type="Pfam" id="PF25973">
    <property type="entry name" value="BSH_CzcB"/>
    <property type="match status" value="1"/>
</dbReference>
<proteinExistence type="inferred from homology"/>
<dbReference type="RefSeq" id="WP_190479155.1">
    <property type="nucleotide sequence ID" value="NZ_JACOFT010000003.1"/>
</dbReference>
<dbReference type="InterPro" id="IPR058637">
    <property type="entry name" value="YknX-like_C"/>
</dbReference>
<sequence length="404" mass="42832">MLRPSLIVLSIALAFTGCSKFKKSDDQTKASASATADKPLMVTNEDLSTVQSNALSSGPVITGSIQPERKADLRSEISSVVLQVLKENGETVKRGDTLVRLDDTSIKDSLHSAQEAERAAVQTFDQAERQLQRLKTLRASGMASTQQLEDAEIRRNNTQSDLVAAKARTVQARQQLQRTEVRAPFDGVVSERKVSAGDTAQIGKELVKVIDPTSMRFEGLVSADKVTSVKIGQAVSFRINGYGNQEFRGKVKRVDLAANATTRQVEVLVTLGEGTQPRVSGLFAEGMIEAASTETLMIPGSALVRDGDKAYAWRVKDGVLSKVSVSIGERDPRRGDFVVRSGLLNGDKVVSNPLSTLKDGQKVQMVASVPKNTPVAVPAPAAASAAVASATATATATATAAAGK</sequence>
<evidence type="ECO:0000259" key="4">
    <source>
        <dbReference type="Pfam" id="PF25989"/>
    </source>
</evidence>
<dbReference type="Gene3D" id="2.40.30.170">
    <property type="match status" value="1"/>
</dbReference>
<dbReference type="PANTHER" id="PTHR30469">
    <property type="entry name" value="MULTIDRUG RESISTANCE PROTEIN MDTA"/>
    <property type="match status" value="1"/>
</dbReference>
<dbReference type="EMBL" id="JACOFT010000003">
    <property type="protein sequence ID" value="MBC3811715.1"/>
    <property type="molecule type" value="Genomic_DNA"/>
</dbReference>
<comment type="caution">
    <text evidence="5">The sequence shown here is derived from an EMBL/GenBank/DDBJ whole genome shotgun (WGS) entry which is preliminary data.</text>
</comment>
<evidence type="ECO:0000259" key="2">
    <source>
        <dbReference type="Pfam" id="PF25954"/>
    </source>
</evidence>
<dbReference type="Gene3D" id="2.40.50.100">
    <property type="match status" value="1"/>
</dbReference>